<evidence type="ECO:0000313" key="2">
    <source>
        <dbReference type="Proteomes" id="UP000293289"/>
    </source>
</evidence>
<gene>
    <name evidence="1" type="ORF">EV187_1419</name>
</gene>
<dbReference type="Proteomes" id="UP000293289">
    <property type="component" value="Unassembled WGS sequence"/>
</dbReference>
<reference evidence="1 2" key="1">
    <citation type="submission" date="2019-02" db="EMBL/GenBank/DDBJ databases">
        <title>Genomic Encyclopedia of Type Strains, Phase IV (KMG-IV): sequencing the most valuable type-strain genomes for metagenomic binning, comparative biology and taxonomic classification.</title>
        <authorList>
            <person name="Goeker M."/>
        </authorList>
    </citation>
    <scope>NUCLEOTIDE SEQUENCE [LARGE SCALE GENOMIC DNA]</scope>
    <source>
        <strain evidence="1 2">DSM 43045</strain>
    </source>
</reference>
<comment type="caution">
    <text evidence="1">The sequence shown here is derived from an EMBL/GenBank/DDBJ whole genome shotgun (WGS) entry which is preliminary data.</text>
</comment>
<evidence type="ECO:0000313" key="1">
    <source>
        <dbReference type="EMBL" id="RZS65718.1"/>
    </source>
</evidence>
<proteinExistence type="predicted"/>
<organism evidence="1 2">
    <name type="scientific">Agromyces ramosus</name>
    <dbReference type="NCBI Taxonomy" id="33879"/>
    <lineage>
        <taxon>Bacteria</taxon>
        <taxon>Bacillati</taxon>
        <taxon>Actinomycetota</taxon>
        <taxon>Actinomycetes</taxon>
        <taxon>Micrococcales</taxon>
        <taxon>Microbacteriaceae</taxon>
        <taxon>Agromyces</taxon>
    </lineage>
</organism>
<protein>
    <submittedName>
        <fullName evidence="1">Uncharacterized protein</fullName>
    </submittedName>
</protein>
<name>A0A4Q7MF74_9MICO</name>
<dbReference type="EMBL" id="SGWY01000002">
    <property type="protein sequence ID" value="RZS65718.1"/>
    <property type="molecule type" value="Genomic_DNA"/>
</dbReference>
<sequence>MLRVMTQWRRGLTLVGKLVERAILSPAEAQKELDNFTALVEREAPG</sequence>
<accession>A0A4Q7MF74</accession>
<dbReference type="AlphaFoldDB" id="A0A4Q7MF74"/>
<keyword evidence="2" id="KW-1185">Reference proteome</keyword>